<sequence length="53" mass="5988">GLLKGRSEGQPPQLLMDVRRVFPVTFPYQPPPQVSAAQLEIPESLKISFLRRV</sequence>
<keyword evidence="2" id="KW-1185">Reference proteome</keyword>
<organism evidence="1 2">
    <name type="scientific">Cirrhinus mrigala</name>
    <name type="common">Mrigala</name>
    <dbReference type="NCBI Taxonomy" id="683832"/>
    <lineage>
        <taxon>Eukaryota</taxon>
        <taxon>Metazoa</taxon>
        <taxon>Chordata</taxon>
        <taxon>Craniata</taxon>
        <taxon>Vertebrata</taxon>
        <taxon>Euteleostomi</taxon>
        <taxon>Actinopterygii</taxon>
        <taxon>Neopterygii</taxon>
        <taxon>Teleostei</taxon>
        <taxon>Ostariophysi</taxon>
        <taxon>Cypriniformes</taxon>
        <taxon>Cyprinidae</taxon>
        <taxon>Labeoninae</taxon>
        <taxon>Labeonini</taxon>
        <taxon>Cirrhinus</taxon>
    </lineage>
</organism>
<feature type="non-terminal residue" evidence="1">
    <location>
        <position position="1"/>
    </location>
</feature>
<gene>
    <name evidence="1" type="ORF">M9458_043972</name>
</gene>
<dbReference type="EMBL" id="JAMKFB020000022">
    <property type="protein sequence ID" value="KAL0160247.1"/>
    <property type="molecule type" value="Genomic_DNA"/>
</dbReference>
<evidence type="ECO:0000313" key="2">
    <source>
        <dbReference type="Proteomes" id="UP001529510"/>
    </source>
</evidence>
<accession>A0ABD0NDZ9</accession>
<name>A0ABD0NDZ9_CIRMR</name>
<comment type="caution">
    <text evidence="1">The sequence shown here is derived from an EMBL/GenBank/DDBJ whole genome shotgun (WGS) entry which is preliminary data.</text>
</comment>
<protein>
    <submittedName>
        <fullName evidence="1">Uncharacterized protein</fullName>
    </submittedName>
</protein>
<dbReference type="AlphaFoldDB" id="A0ABD0NDZ9"/>
<dbReference type="Proteomes" id="UP001529510">
    <property type="component" value="Unassembled WGS sequence"/>
</dbReference>
<reference evidence="1 2" key="1">
    <citation type="submission" date="2024-05" db="EMBL/GenBank/DDBJ databases">
        <title>Genome sequencing and assembly of Indian major carp, Cirrhinus mrigala (Hamilton, 1822).</title>
        <authorList>
            <person name="Mohindra V."/>
            <person name="Chowdhury L.M."/>
            <person name="Lal K."/>
            <person name="Jena J.K."/>
        </authorList>
    </citation>
    <scope>NUCLEOTIDE SEQUENCE [LARGE SCALE GENOMIC DNA]</scope>
    <source>
        <strain evidence="1">CM1030</strain>
        <tissue evidence="1">Blood</tissue>
    </source>
</reference>
<proteinExistence type="predicted"/>
<evidence type="ECO:0000313" key="1">
    <source>
        <dbReference type="EMBL" id="KAL0160247.1"/>
    </source>
</evidence>